<keyword evidence="2" id="KW-1185">Reference proteome</keyword>
<comment type="caution">
    <text evidence="1">The sequence shown here is derived from an EMBL/GenBank/DDBJ whole genome shotgun (WGS) entry which is preliminary data.</text>
</comment>
<name>A0A834SCG7_9FABA</name>
<dbReference type="AlphaFoldDB" id="A0A834SCG7"/>
<evidence type="ECO:0000313" key="1">
    <source>
        <dbReference type="EMBL" id="KAF7800394.1"/>
    </source>
</evidence>
<gene>
    <name evidence="1" type="ORF">G2W53_045222</name>
</gene>
<sequence length="39" mass="4544">MGGAWLISYHIPNEKSRPNLRNFHELRGKRLVAQKSDSH</sequence>
<accession>A0A834SCG7</accession>
<organism evidence="1 2">
    <name type="scientific">Senna tora</name>
    <dbReference type="NCBI Taxonomy" id="362788"/>
    <lineage>
        <taxon>Eukaryota</taxon>
        <taxon>Viridiplantae</taxon>
        <taxon>Streptophyta</taxon>
        <taxon>Embryophyta</taxon>
        <taxon>Tracheophyta</taxon>
        <taxon>Spermatophyta</taxon>
        <taxon>Magnoliopsida</taxon>
        <taxon>eudicotyledons</taxon>
        <taxon>Gunneridae</taxon>
        <taxon>Pentapetalae</taxon>
        <taxon>rosids</taxon>
        <taxon>fabids</taxon>
        <taxon>Fabales</taxon>
        <taxon>Fabaceae</taxon>
        <taxon>Caesalpinioideae</taxon>
        <taxon>Cassia clade</taxon>
        <taxon>Senna</taxon>
    </lineage>
</organism>
<dbReference type="EMBL" id="JAAIUW010000424">
    <property type="protein sequence ID" value="KAF7800394.1"/>
    <property type="molecule type" value="Genomic_DNA"/>
</dbReference>
<protein>
    <submittedName>
        <fullName evidence="1">Uncharacterized protein</fullName>
    </submittedName>
</protein>
<dbReference type="Proteomes" id="UP000634136">
    <property type="component" value="Unassembled WGS sequence"/>
</dbReference>
<proteinExistence type="predicted"/>
<evidence type="ECO:0000313" key="2">
    <source>
        <dbReference type="Proteomes" id="UP000634136"/>
    </source>
</evidence>
<reference evidence="1" key="1">
    <citation type="submission" date="2020-09" db="EMBL/GenBank/DDBJ databases">
        <title>Genome-Enabled Discovery of Anthraquinone Biosynthesis in Senna tora.</title>
        <authorList>
            <person name="Kang S.-H."/>
            <person name="Pandey R.P."/>
            <person name="Lee C.-M."/>
            <person name="Sim J.-S."/>
            <person name="Jeong J.-T."/>
            <person name="Choi B.-S."/>
            <person name="Jung M."/>
            <person name="Ginzburg D."/>
            <person name="Zhao K."/>
            <person name="Won S.Y."/>
            <person name="Oh T.-J."/>
            <person name="Yu Y."/>
            <person name="Kim N.-H."/>
            <person name="Lee O.R."/>
            <person name="Lee T.-H."/>
            <person name="Bashyal P."/>
            <person name="Kim T.-S."/>
            <person name="Lee W.-H."/>
            <person name="Kawkins C."/>
            <person name="Kim C.-K."/>
            <person name="Kim J.S."/>
            <person name="Ahn B.O."/>
            <person name="Rhee S.Y."/>
            <person name="Sohng J.K."/>
        </authorList>
    </citation>
    <scope>NUCLEOTIDE SEQUENCE</scope>
    <source>
        <tissue evidence="1">Leaf</tissue>
    </source>
</reference>